<dbReference type="EMBL" id="JAAEAA010000006">
    <property type="protein sequence ID" value="NDK55463.1"/>
    <property type="molecule type" value="Genomic_DNA"/>
</dbReference>
<sequence length="139" mass="16402">MVLFKSRNFTVDLPDGRQWVCVSCNALPDFKEFKEGLMNALDYVRTGRLNFWLFDLRAIDELKEEEETWLQVQFFPQLMMLGRENYIALVVSEACYERMLQEVGAYGLKSYNSFIIIDTFCHVPEAEAWLRFHQSNPVE</sequence>
<evidence type="ECO:0008006" key="3">
    <source>
        <dbReference type="Google" id="ProtNLM"/>
    </source>
</evidence>
<dbReference type="Proteomes" id="UP000478546">
    <property type="component" value="Unassembled WGS sequence"/>
</dbReference>
<proteinExistence type="predicted"/>
<gene>
    <name evidence="1" type="ORF">GWO68_06005</name>
</gene>
<accession>A0A6B2GZK0</accession>
<evidence type="ECO:0000313" key="1">
    <source>
        <dbReference type="EMBL" id="NDK55463.1"/>
    </source>
</evidence>
<evidence type="ECO:0000313" key="2">
    <source>
        <dbReference type="Proteomes" id="UP000478546"/>
    </source>
</evidence>
<dbReference type="RefSeq" id="WP_162345526.1">
    <property type="nucleotide sequence ID" value="NZ_JAAEAA010000006.1"/>
</dbReference>
<dbReference type="AlphaFoldDB" id="A0A6B2GZK0"/>
<protein>
    <recommendedName>
        <fullName evidence="3">STAS/SEC14 domain-containing protein</fullName>
    </recommendedName>
</protein>
<organism evidence="1 2">
    <name type="scientific">Pontibacter fetidus</name>
    <dbReference type="NCBI Taxonomy" id="2700082"/>
    <lineage>
        <taxon>Bacteria</taxon>
        <taxon>Pseudomonadati</taxon>
        <taxon>Bacteroidota</taxon>
        <taxon>Cytophagia</taxon>
        <taxon>Cytophagales</taxon>
        <taxon>Hymenobacteraceae</taxon>
        <taxon>Pontibacter</taxon>
    </lineage>
</organism>
<reference evidence="1 2" key="1">
    <citation type="submission" date="2020-01" db="EMBL/GenBank/DDBJ databases">
        <authorList>
            <person name="Kim M.K."/>
        </authorList>
    </citation>
    <scope>NUCLEOTIDE SEQUENCE [LARGE SCALE GENOMIC DNA]</scope>
    <source>
        <strain evidence="1 2">BT213</strain>
    </source>
</reference>
<keyword evidence="2" id="KW-1185">Reference proteome</keyword>
<comment type="caution">
    <text evidence="1">The sequence shown here is derived from an EMBL/GenBank/DDBJ whole genome shotgun (WGS) entry which is preliminary data.</text>
</comment>
<name>A0A6B2GZK0_9BACT</name>